<evidence type="ECO:0000256" key="4">
    <source>
        <dbReference type="ARBA" id="ARBA00023136"/>
    </source>
</evidence>
<evidence type="ECO:0008006" key="8">
    <source>
        <dbReference type="Google" id="ProtNLM"/>
    </source>
</evidence>
<dbReference type="Pfam" id="PF04191">
    <property type="entry name" value="PEMT"/>
    <property type="match status" value="1"/>
</dbReference>
<dbReference type="eggNOG" id="COG2020">
    <property type="taxonomic scope" value="Bacteria"/>
</dbReference>
<evidence type="ECO:0000256" key="3">
    <source>
        <dbReference type="ARBA" id="ARBA00022989"/>
    </source>
</evidence>
<feature type="transmembrane region" description="Helical" evidence="5">
    <location>
        <begin position="84"/>
        <end position="106"/>
    </location>
</feature>
<dbReference type="Proteomes" id="UP000014115">
    <property type="component" value="Unassembled WGS sequence"/>
</dbReference>
<proteinExistence type="predicted"/>
<evidence type="ECO:0000256" key="1">
    <source>
        <dbReference type="ARBA" id="ARBA00004127"/>
    </source>
</evidence>
<evidence type="ECO:0000256" key="2">
    <source>
        <dbReference type="ARBA" id="ARBA00022692"/>
    </source>
</evidence>
<feature type="transmembrane region" description="Helical" evidence="5">
    <location>
        <begin position="12"/>
        <end position="31"/>
    </location>
</feature>
<protein>
    <recommendedName>
        <fullName evidence="8">Isoprenylcysteine carboxylmethyltransferase family protein</fullName>
    </recommendedName>
</protein>
<keyword evidence="3 5" id="KW-1133">Transmembrane helix</keyword>
<evidence type="ECO:0000313" key="7">
    <source>
        <dbReference type="Proteomes" id="UP000014115"/>
    </source>
</evidence>
<dbReference type="OrthoDB" id="9811969at2"/>
<reference evidence="6 7" key="1">
    <citation type="journal article" date="2012" name="J. Bacteriol.">
        <title>Genome Sequence of Idiomarina xiamenensis Type Strain 10-D-4.</title>
        <authorList>
            <person name="Lai Q."/>
            <person name="Wang L."/>
            <person name="Wang W."/>
            <person name="Shao Z."/>
        </authorList>
    </citation>
    <scope>NUCLEOTIDE SEQUENCE [LARGE SCALE GENOMIC DNA]</scope>
    <source>
        <strain evidence="6 7">10-D-4</strain>
    </source>
</reference>
<evidence type="ECO:0000256" key="5">
    <source>
        <dbReference type="SAM" id="Phobius"/>
    </source>
</evidence>
<dbReference type="Gene3D" id="1.20.120.1630">
    <property type="match status" value="1"/>
</dbReference>
<dbReference type="PATRIC" id="fig|740709.3.peg.1520"/>
<organism evidence="6 7">
    <name type="scientific">Idiomarina xiamenensis 10-D-4</name>
    <dbReference type="NCBI Taxonomy" id="740709"/>
    <lineage>
        <taxon>Bacteria</taxon>
        <taxon>Pseudomonadati</taxon>
        <taxon>Pseudomonadota</taxon>
        <taxon>Gammaproteobacteria</taxon>
        <taxon>Alteromonadales</taxon>
        <taxon>Idiomarinaceae</taxon>
        <taxon>Idiomarina</taxon>
    </lineage>
</organism>
<keyword evidence="7" id="KW-1185">Reference proteome</keyword>
<comment type="subcellular location">
    <subcellularLocation>
        <location evidence="1">Endomembrane system</location>
        <topology evidence="1">Multi-pass membrane protein</topology>
    </subcellularLocation>
</comment>
<dbReference type="InterPro" id="IPR052527">
    <property type="entry name" value="Metal_cation-efflux_comp"/>
</dbReference>
<dbReference type="EMBL" id="AMRG01000008">
    <property type="protein sequence ID" value="EKE83670.1"/>
    <property type="molecule type" value="Genomic_DNA"/>
</dbReference>
<feature type="transmembrane region" description="Helical" evidence="5">
    <location>
        <begin position="142"/>
        <end position="175"/>
    </location>
</feature>
<sequence>MFDFDLFVRTFLGLYFLLIGIQYTSTGLGIYQRTGESAISYGDKGSATWWVRQVFNGFRAAILVVCIGRIFWPIDAYLGVFDALYQPAVLGAGITLLLVSFARISYVHAFMRQHWRSGIGSHSKTAPELLTHGPFSRSRNPMFIAIMIGQLGLFLALPSVFTLLCLMVGAAMIVFQASHEEHDLNGRFGDSYRQYQQQVKRWL</sequence>
<feature type="transmembrane region" description="Helical" evidence="5">
    <location>
        <begin position="54"/>
        <end position="72"/>
    </location>
</feature>
<dbReference type="PANTHER" id="PTHR43847:SF1">
    <property type="entry name" value="BLL3993 PROTEIN"/>
    <property type="match status" value="1"/>
</dbReference>
<name>K2L1L5_9GAMM</name>
<dbReference type="RefSeq" id="WP_008488707.1">
    <property type="nucleotide sequence ID" value="NZ_AMRG01000008.1"/>
</dbReference>
<dbReference type="STRING" id="740709.A10D4_07475"/>
<evidence type="ECO:0000313" key="6">
    <source>
        <dbReference type="EMBL" id="EKE83670.1"/>
    </source>
</evidence>
<dbReference type="AlphaFoldDB" id="K2L1L5"/>
<keyword evidence="4 5" id="KW-0472">Membrane</keyword>
<accession>K2L1L5</accession>
<dbReference type="PANTHER" id="PTHR43847">
    <property type="entry name" value="BLL3993 PROTEIN"/>
    <property type="match status" value="1"/>
</dbReference>
<dbReference type="GO" id="GO:0012505">
    <property type="term" value="C:endomembrane system"/>
    <property type="evidence" value="ECO:0007669"/>
    <property type="project" value="UniProtKB-SubCell"/>
</dbReference>
<dbReference type="InterPro" id="IPR007318">
    <property type="entry name" value="Phopholipid_MeTrfase"/>
</dbReference>
<gene>
    <name evidence="6" type="ORF">A10D4_07475</name>
</gene>
<comment type="caution">
    <text evidence="6">The sequence shown here is derived from an EMBL/GenBank/DDBJ whole genome shotgun (WGS) entry which is preliminary data.</text>
</comment>
<keyword evidence="2 5" id="KW-0812">Transmembrane</keyword>